<organism evidence="6 7">
    <name type="scientific">Paramormyrops kingsleyae</name>
    <dbReference type="NCBI Taxonomy" id="1676925"/>
    <lineage>
        <taxon>Eukaryota</taxon>
        <taxon>Metazoa</taxon>
        <taxon>Chordata</taxon>
        <taxon>Craniata</taxon>
        <taxon>Vertebrata</taxon>
        <taxon>Euteleostomi</taxon>
        <taxon>Actinopterygii</taxon>
        <taxon>Neopterygii</taxon>
        <taxon>Teleostei</taxon>
        <taxon>Osteoglossocephala</taxon>
        <taxon>Osteoglossomorpha</taxon>
        <taxon>Osteoglossiformes</taxon>
        <taxon>Mormyridae</taxon>
        <taxon>Paramormyrops</taxon>
    </lineage>
</organism>
<name>A0A3B3Q2Y4_9TELE</name>
<keyword evidence="4 5" id="KW-0472">Membrane</keyword>
<dbReference type="OrthoDB" id="10027693at2759"/>
<feature type="transmembrane region" description="Helical" evidence="5">
    <location>
        <begin position="25"/>
        <end position="50"/>
    </location>
</feature>
<dbReference type="InterPro" id="IPR030429">
    <property type="entry name" value="Sarcospan"/>
</dbReference>
<protein>
    <submittedName>
        <fullName evidence="6">Sarcospan (Kras oncogene-associated gene)</fullName>
    </submittedName>
</protein>
<dbReference type="GeneTree" id="ENSGT00390000007747"/>
<keyword evidence="7" id="KW-1185">Reference proteome</keyword>
<accession>A0A3B3Q2Y4</accession>
<evidence type="ECO:0000256" key="5">
    <source>
        <dbReference type="SAM" id="Phobius"/>
    </source>
</evidence>
<dbReference type="STRING" id="1676925.ENSPKIP00000000902"/>
<proteinExistence type="predicted"/>
<dbReference type="GO" id="GO:0042383">
    <property type="term" value="C:sarcolemma"/>
    <property type="evidence" value="ECO:0007669"/>
    <property type="project" value="TreeGrafter"/>
</dbReference>
<dbReference type="CTD" id="8082"/>
<dbReference type="Ensembl" id="ENSPKIT00000024805.1">
    <property type="protein sequence ID" value="ENSPKIP00000000902.1"/>
    <property type="gene ID" value="ENSPKIG00000019395.1"/>
</dbReference>
<feature type="transmembrane region" description="Helical" evidence="5">
    <location>
        <begin position="96"/>
        <end position="116"/>
    </location>
</feature>
<dbReference type="Proteomes" id="UP000261540">
    <property type="component" value="Unplaced"/>
</dbReference>
<evidence type="ECO:0000256" key="1">
    <source>
        <dbReference type="ARBA" id="ARBA00004141"/>
    </source>
</evidence>
<dbReference type="PANTHER" id="PTHR15260">
    <property type="entry name" value="SARCOSPAN"/>
    <property type="match status" value="1"/>
</dbReference>
<reference evidence="6" key="2">
    <citation type="submission" date="2025-09" db="UniProtKB">
        <authorList>
            <consortium name="Ensembl"/>
        </authorList>
    </citation>
    <scope>IDENTIFICATION</scope>
</reference>
<dbReference type="AlphaFoldDB" id="A0A3B3Q2Y4"/>
<dbReference type="Pfam" id="PF04103">
    <property type="entry name" value="CD20"/>
    <property type="match status" value="1"/>
</dbReference>
<evidence type="ECO:0000313" key="6">
    <source>
        <dbReference type="Ensembl" id="ENSPKIP00000000902.1"/>
    </source>
</evidence>
<dbReference type="PANTHER" id="PTHR15260:SF1">
    <property type="entry name" value="SARCOSPAN"/>
    <property type="match status" value="1"/>
</dbReference>
<evidence type="ECO:0000256" key="4">
    <source>
        <dbReference type="ARBA" id="ARBA00023136"/>
    </source>
</evidence>
<reference evidence="6" key="1">
    <citation type="submission" date="2025-08" db="UniProtKB">
        <authorList>
            <consortium name="Ensembl"/>
        </authorList>
    </citation>
    <scope>IDENTIFICATION</scope>
</reference>
<dbReference type="KEGG" id="pki:111845691"/>
<dbReference type="InterPro" id="IPR007237">
    <property type="entry name" value="CD20-like"/>
</dbReference>
<feature type="transmembrane region" description="Helical" evidence="5">
    <location>
        <begin position="62"/>
        <end position="84"/>
    </location>
</feature>
<keyword evidence="2 5" id="KW-0812">Transmembrane</keyword>
<keyword evidence="3 5" id="KW-1133">Transmembrane helix</keyword>
<dbReference type="GO" id="GO:0016010">
    <property type="term" value="C:dystrophin-associated glycoprotein complex"/>
    <property type="evidence" value="ECO:0007669"/>
    <property type="project" value="InterPro"/>
</dbReference>
<evidence type="ECO:0000256" key="2">
    <source>
        <dbReference type="ARBA" id="ARBA00022692"/>
    </source>
</evidence>
<evidence type="ECO:0000313" key="7">
    <source>
        <dbReference type="Proteomes" id="UP000261540"/>
    </source>
</evidence>
<sequence>MGMEGSASDESDGEKDGRTCLGCRFPLIIATLQLVLSVTIMTVAFVMVFISPSLMARETPYWAGIIVFLVSILGFVLCCITYLPDERTSMQFIVKVSYFLLCTLGLILSILVIAFSSHHYTLINGFSCQEKGEDCSCTHDPEDPIARTFLYANVSDCSAITGTLKIYFLLQIMLNVAQALVCLSGALIMWMHRYQMFFAGLQIGSPSPRQWKKVNHP</sequence>
<evidence type="ECO:0000256" key="3">
    <source>
        <dbReference type="ARBA" id="ARBA00022989"/>
    </source>
</evidence>
<feature type="transmembrane region" description="Helical" evidence="5">
    <location>
        <begin position="166"/>
        <end position="190"/>
    </location>
</feature>
<comment type="subcellular location">
    <subcellularLocation>
        <location evidence="1">Membrane</location>
        <topology evidence="1">Multi-pass membrane protein</topology>
    </subcellularLocation>
</comment>